<dbReference type="AlphaFoldDB" id="J9DLC0"/>
<organism evidence="2 3">
    <name type="scientific">Edhazardia aedis (strain USNM 41457)</name>
    <name type="common">Microsporidian parasite</name>
    <dbReference type="NCBI Taxonomy" id="1003232"/>
    <lineage>
        <taxon>Eukaryota</taxon>
        <taxon>Fungi</taxon>
        <taxon>Fungi incertae sedis</taxon>
        <taxon>Microsporidia</taxon>
        <taxon>Edhazardia</taxon>
    </lineage>
</organism>
<name>J9DLC0_EDHAE</name>
<dbReference type="EMBL" id="AFBI03000038">
    <property type="protein sequence ID" value="EJW03390.1"/>
    <property type="molecule type" value="Genomic_DNA"/>
</dbReference>
<evidence type="ECO:0000256" key="1">
    <source>
        <dbReference type="SAM" id="Phobius"/>
    </source>
</evidence>
<accession>J9DLC0</accession>
<keyword evidence="1" id="KW-0812">Transmembrane</keyword>
<reference evidence="2 3" key="1">
    <citation type="submission" date="2011-08" db="EMBL/GenBank/DDBJ databases">
        <authorList>
            <person name="Liu Z.J."/>
            <person name="Shi F.L."/>
            <person name="Lu J.Q."/>
            <person name="Li M."/>
            <person name="Wang Z.L."/>
        </authorList>
    </citation>
    <scope>NUCLEOTIDE SEQUENCE [LARGE SCALE GENOMIC DNA]</scope>
    <source>
        <strain evidence="2 3">USNM 41457</strain>
    </source>
</reference>
<feature type="transmembrane region" description="Helical" evidence="1">
    <location>
        <begin position="12"/>
        <end position="32"/>
    </location>
</feature>
<sequence length="101" mass="11804">MSDAPTGNFIPHLLFDIPSFLILIFIFTSFVFHSYNFVFLVVLCCHLICLLYIILITFPFRNLKLCRYHQYAALHYHTINSKFEFCTCHFCLISSATIVSI</sequence>
<dbReference type="InParanoid" id="J9DLC0"/>
<feature type="transmembrane region" description="Helical" evidence="1">
    <location>
        <begin position="38"/>
        <end position="60"/>
    </location>
</feature>
<gene>
    <name evidence="2" type="ORF">EDEG_02247</name>
</gene>
<dbReference type="Proteomes" id="UP000003163">
    <property type="component" value="Unassembled WGS sequence"/>
</dbReference>
<reference evidence="3" key="2">
    <citation type="submission" date="2015-07" db="EMBL/GenBank/DDBJ databases">
        <title>Contrasting host-pathogen interactions and genome evolution in two generalist and specialist microsporidian pathogens of mosquitoes.</title>
        <authorList>
            <consortium name="The Broad Institute Genomics Platform"/>
            <consortium name="The Broad Institute Genome Sequencing Center for Infectious Disease"/>
            <person name="Cuomo C.A."/>
            <person name="Sanscrainte N.D."/>
            <person name="Goldberg J.M."/>
            <person name="Heiman D."/>
            <person name="Young S."/>
            <person name="Zeng Q."/>
            <person name="Becnel J.J."/>
            <person name="Birren B.W."/>
        </authorList>
    </citation>
    <scope>NUCLEOTIDE SEQUENCE [LARGE SCALE GENOMIC DNA]</scope>
    <source>
        <strain evidence="3">USNM 41457</strain>
    </source>
</reference>
<proteinExistence type="predicted"/>
<keyword evidence="1" id="KW-1133">Transmembrane helix</keyword>
<comment type="caution">
    <text evidence="2">The sequence shown here is derived from an EMBL/GenBank/DDBJ whole genome shotgun (WGS) entry which is preliminary data.</text>
</comment>
<keyword evidence="3" id="KW-1185">Reference proteome</keyword>
<dbReference type="VEuPathDB" id="MicrosporidiaDB:EDEG_02247"/>
<protein>
    <submittedName>
        <fullName evidence="2">Uncharacterized protein</fullName>
    </submittedName>
</protein>
<keyword evidence="1" id="KW-0472">Membrane</keyword>
<evidence type="ECO:0000313" key="3">
    <source>
        <dbReference type="Proteomes" id="UP000003163"/>
    </source>
</evidence>
<dbReference type="HOGENOM" id="CLU_2291658_0_0_1"/>
<evidence type="ECO:0000313" key="2">
    <source>
        <dbReference type="EMBL" id="EJW03390.1"/>
    </source>
</evidence>